<keyword evidence="6 7" id="KW-0472">Membrane</keyword>
<evidence type="ECO:0000256" key="7">
    <source>
        <dbReference type="RuleBase" id="RU363032"/>
    </source>
</evidence>
<dbReference type="CDD" id="cd06261">
    <property type="entry name" value="TM_PBP2"/>
    <property type="match status" value="1"/>
</dbReference>
<evidence type="ECO:0000256" key="1">
    <source>
        <dbReference type="ARBA" id="ARBA00004651"/>
    </source>
</evidence>
<keyword evidence="4 7" id="KW-0812">Transmembrane</keyword>
<dbReference type="EMBL" id="JAASQI010000003">
    <property type="protein sequence ID" value="NIJ57927.1"/>
    <property type="molecule type" value="Genomic_DNA"/>
</dbReference>
<dbReference type="InterPro" id="IPR035906">
    <property type="entry name" value="MetI-like_sf"/>
</dbReference>
<keyword evidence="10" id="KW-1185">Reference proteome</keyword>
<dbReference type="InterPro" id="IPR000515">
    <property type="entry name" value="MetI-like"/>
</dbReference>
<evidence type="ECO:0000313" key="9">
    <source>
        <dbReference type="EMBL" id="NIJ57927.1"/>
    </source>
</evidence>
<feature type="domain" description="ABC transmembrane type-1" evidence="8">
    <location>
        <begin position="116"/>
        <end position="313"/>
    </location>
</feature>
<evidence type="ECO:0000256" key="3">
    <source>
        <dbReference type="ARBA" id="ARBA00022475"/>
    </source>
</evidence>
<dbReference type="Proteomes" id="UP001429580">
    <property type="component" value="Unassembled WGS sequence"/>
</dbReference>
<gene>
    <name evidence="9" type="ORF">FHS82_001763</name>
</gene>
<comment type="caution">
    <text evidence="9">The sequence shown here is derived from an EMBL/GenBank/DDBJ whole genome shotgun (WGS) entry which is preliminary data.</text>
</comment>
<dbReference type="InterPro" id="IPR045621">
    <property type="entry name" value="BPD_transp_1_N"/>
</dbReference>
<evidence type="ECO:0000256" key="5">
    <source>
        <dbReference type="ARBA" id="ARBA00022989"/>
    </source>
</evidence>
<keyword evidence="2 7" id="KW-0813">Transport</keyword>
<feature type="transmembrane region" description="Helical" evidence="7">
    <location>
        <begin position="163"/>
        <end position="182"/>
    </location>
</feature>
<comment type="similarity">
    <text evidence="7">Belongs to the binding-protein-dependent transport system permease family.</text>
</comment>
<dbReference type="PANTHER" id="PTHR43163:SF6">
    <property type="entry name" value="DIPEPTIDE TRANSPORT SYSTEM PERMEASE PROTEIN DPPB-RELATED"/>
    <property type="match status" value="1"/>
</dbReference>
<evidence type="ECO:0000256" key="6">
    <source>
        <dbReference type="ARBA" id="ARBA00023136"/>
    </source>
</evidence>
<dbReference type="Pfam" id="PF00528">
    <property type="entry name" value="BPD_transp_1"/>
    <property type="match status" value="1"/>
</dbReference>
<proteinExistence type="inferred from homology"/>
<accession>A0ABX0UYX0</accession>
<dbReference type="Pfam" id="PF19300">
    <property type="entry name" value="BPD_transp_1_N"/>
    <property type="match status" value="1"/>
</dbReference>
<feature type="transmembrane region" description="Helical" evidence="7">
    <location>
        <begin position="35"/>
        <end position="53"/>
    </location>
</feature>
<name>A0ABX0UYX0_9HYPH</name>
<protein>
    <submittedName>
        <fullName evidence="9">Peptide/nickel transport system permease protein</fullName>
    </submittedName>
</protein>
<evidence type="ECO:0000256" key="2">
    <source>
        <dbReference type="ARBA" id="ARBA00022448"/>
    </source>
</evidence>
<keyword evidence="5 7" id="KW-1133">Transmembrane helix</keyword>
<dbReference type="Gene3D" id="1.10.3720.10">
    <property type="entry name" value="MetI-like"/>
    <property type="match status" value="1"/>
</dbReference>
<sequence length="332" mass="35538">MDTLPLQHDGRPGPHLGRRLAALARFCLLKLARTLATLWIVVTFTFVILRLTGDPALSLLPDNAPPDIAAAFRSRWGLDRPVWTQYALYFRNMLDGNLGYSLANGRDAVAVVLERVPATLRLTVSAFALTLAVGLPVGVFAALRHGRMADRALMMLATVKYSLPNFVIGIGLIYAFAIWLRLLPSSGSATAAHLILPVVTLGLSGAAVIARFTRSAALETLGQPYVRAAMAAGETRTQAIVRHVLPNAAVPILTVIGFTIGGLVGGSIIVEQVFAWPGIGRLLVDAVAVRDLAVAQVIVILLAVAMVTANLAIDLAYGLVNPRFWNNDDDIR</sequence>
<dbReference type="SUPFAM" id="SSF161098">
    <property type="entry name" value="MetI-like"/>
    <property type="match status" value="1"/>
</dbReference>
<keyword evidence="3" id="KW-1003">Cell membrane</keyword>
<feature type="transmembrane region" description="Helical" evidence="7">
    <location>
        <begin position="252"/>
        <end position="274"/>
    </location>
</feature>
<evidence type="ECO:0000256" key="4">
    <source>
        <dbReference type="ARBA" id="ARBA00022692"/>
    </source>
</evidence>
<dbReference type="PANTHER" id="PTHR43163">
    <property type="entry name" value="DIPEPTIDE TRANSPORT SYSTEM PERMEASE PROTEIN DPPB-RELATED"/>
    <property type="match status" value="1"/>
</dbReference>
<feature type="transmembrane region" description="Helical" evidence="7">
    <location>
        <begin position="294"/>
        <end position="313"/>
    </location>
</feature>
<reference evidence="9 10" key="1">
    <citation type="submission" date="2020-03" db="EMBL/GenBank/DDBJ databases">
        <title>Genomic Encyclopedia of Type Strains, Phase IV (KMG-IV): sequencing the most valuable type-strain genomes for metagenomic binning, comparative biology and taxonomic classification.</title>
        <authorList>
            <person name="Goeker M."/>
        </authorList>
    </citation>
    <scope>NUCLEOTIDE SEQUENCE [LARGE SCALE GENOMIC DNA]</scope>
    <source>
        <strain evidence="9 10">DSM 103870</strain>
    </source>
</reference>
<comment type="subcellular location">
    <subcellularLocation>
        <location evidence="1 7">Cell membrane</location>
        <topology evidence="1 7">Multi-pass membrane protein</topology>
    </subcellularLocation>
</comment>
<organism evidence="9 10">
    <name type="scientific">Pseudochelatococcus lubricantis</name>
    <dbReference type="NCBI Taxonomy" id="1538102"/>
    <lineage>
        <taxon>Bacteria</taxon>
        <taxon>Pseudomonadati</taxon>
        <taxon>Pseudomonadota</taxon>
        <taxon>Alphaproteobacteria</taxon>
        <taxon>Hyphomicrobiales</taxon>
        <taxon>Chelatococcaceae</taxon>
        <taxon>Pseudochelatococcus</taxon>
    </lineage>
</organism>
<feature type="transmembrane region" description="Helical" evidence="7">
    <location>
        <begin position="122"/>
        <end position="143"/>
    </location>
</feature>
<evidence type="ECO:0000313" key="10">
    <source>
        <dbReference type="Proteomes" id="UP001429580"/>
    </source>
</evidence>
<dbReference type="PROSITE" id="PS50928">
    <property type="entry name" value="ABC_TM1"/>
    <property type="match status" value="1"/>
</dbReference>
<evidence type="ECO:0000259" key="8">
    <source>
        <dbReference type="PROSITE" id="PS50928"/>
    </source>
</evidence>
<feature type="transmembrane region" description="Helical" evidence="7">
    <location>
        <begin position="194"/>
        <end position="213"/>
    </location>
</feature>